<gene>
    <name evidence="1" type="ORF">M9H77_36531</name>
</gene>
<accession>A0ACB9ZS16</accession>
<comment type="caution">
    <text evidence="1">The sequence shown here is derived from an EMBL/GenBank/DDBJ whole genome shotgun (WGS) entry which is preliminary data.</text>
</comment>
<reference evidence="2" key="1">
    <citation type="journal article" date="2023" name="Nat. Plants">
        <title>Single-cell RNA sequencing provides a high-resolution roadmap for understanding the multicellular compartmentation of specialized metabolism.</title>
        <authorList>
            <person name="Sun S."/>
            <person name="Shen X."/>
            <person name="Li Y."/>
            <person name="Li Y."/>
            <person name="Wang S."/>
            <person name="Li R."/>
            <person name="Zhang H."/>
            <person name="Shen G."/>
            <person name="Guo B."/>
            <person name="Wei J."/>
            <person name="Xu J."/>
            <person name="St-Pierre B."/>
            <person name="Chen S."/>
            <person name="Sun C."/>
        </authorList>
    </citation>
    <scope>NUCLEOTIDE SEQUENCE [LARGE SCALE GENOMIC DNA]</scope>
</reference>
<protein>
    <submittedName>
        <fullName evidence="1">Uncharacterized protein</fullName>
    </submittedName>
</protein>
<evidence type="ECO:0000313" key="1">
    <source>
        <dbReference type="EMBL" id="KAI5650526.1"/>
    </source>
</evidence>
<organism evidence="1 2">
    <name type="scientific">Catharanthus roseus</name>
    <name type="common">Madagascar periwinkle</name>
    <name type="synonym">Vinca rosea</name>
    <dbReference type="NCBI Taxonomy" id="4058"/>
    <lineage>
        <taxon>Eukaryota</taxon>
        <taxon>Viridiplantae</taxon>
        <taxon>Streptophyta</taxon>
        <taxon>Embryophyta</taxon>
        <taxon>Tracheophyta</taxon>
        <taxon>Spermatophyta</taxon>
        <taxon>Magnoliopsida</taxon>
        <taxon>eudicotyledons</taxon>
        <taxon>Gunneridae</taxon>
        <taxon>Pentapetalae</taxon>
        <taxon>asterids</taxon>
        <taxon>lamiids</taxon>
        <taxon>Gentianales</taxon>
        <taxon>Apocynaceae</taxon>
        <taxon>Rauvolfioideae</taxon>
        <taxon>Vinceae</taxon>
        <taxon>Catharanthinae</taxon>
        <taxon>Catharanthus</taxon>
    </lineage>
</organism>
<keyword evidence="2" id="KW-1185">Reference proteome</keyword>
<dbReference type="Proteomes" id="UP001060085">
    <property type="component" value="Linkage Group LG08"/>
</dbReference>
<proteinExistence type="predicted"/>
<dbReference type="EMBL" id="CM044708">
    <property type="protein sequence ID" value="KAI5650526.1"/>
    <property type="molecule type" value="Genomic_DNA"/>
</dbReference>
<evidence type="ECO:0000313" key="2">
    <source>
        <dbReference type="Proteomes" id="UP001060085"/>
    </source>
</evidence>
<sequence length="851" mass="95818">MRLLTMSNSALPLPLSFSATAANYHHYRHHQYVSSVPCMSPYLQIDPQCSSEDSSQHYYQLNSSHRPKTIRYRLSQLCREGQLDLARQLFDEIPQPTTVVWNAMIIGYICNNLHYEAIALYIRMKCGRSLYKFEPDPYTFSSVLKACAEMMEFRVGKAVHCHILRSEINPGRIVYNSLLNMYASCLSTFNTSSSFNLVERVFNTMPKRNVVAWNTMISWYLKVGRPIDALIHFVMMMRTGLKPTVVSFINVFPAASLIGDVHTANVLFGLVMRLGEEYVVDLFVVSSAIYMYTELSCLSIARRIFDNCLERNTEIWNSMIGGYVQNSCPTESLHLFLKALADAVAIDEVTFLSAMNATSQLQHLEFAQQLHAYLIKSSLISRVVILNAMISMYSKLNSINESFHVFASMQEKDLVSWNTMVSALVQNGMDDEGLMLVREMQNQGFMIDAVTITALLSAASNLRDQKIGKQTHAYILRHRIQFEGMNTYLIDMYFKSGIIGAAESVFDMNCSNNRDQATWNAMISGYTHNGLIEQSLAVFRQMLQHNVAPTTVTLSSILPASSQSGSLNLGKQFHCFIIRNFLHDNVFVTSALVDMYSKTGAIHYSERVFQRSPEKNSVTFTNMILGYGQHGMGDKAIMLLNSWREFGFKPDAVTFLATLSACNYSGMVNEGLQVLESMSRDYGLQPLLEHYACVVDMLGRVGRVIEAYDFVKELGDECNILGVWGSLLSACMIHGNFELGKVVADKLLSMTDGDKKTGYHVLLSNNYAAKGNWQLVDMVRRGMRDNSFIKEVGCSWIDISGYAHCFTSRDENHPYCHDIYKILGQLSTNLKDAGYGPSLGLQGGWSSELVE</sequence>
<name>A0ACB9ZS16_CATRO</name>